<name>A0A2Z2MWR3_9EURY</name>
<accession>A0A2Z2MWR3</accession>
<dbReference type="GO" id="GO:0004527">
    <property type="term" value="F:exonuclease activity"/>
    <property type="evidence" value="ECO:0007669"/>
    <property type="project" value="UniProtKB-KW"/>
</dbReference>
<dbReference type="GO" id="GO:0004519">
    <property type="term" value="F:endonuclease activity"/>
    <property type="evidence" value="ECO:0007669"/>
    <property type="project" value="UniProtKB-KW"/>
</dbReference>
<dbReference type="CDD" id="cd09680">
    <property type="entry name" value="Cas10_III"/>
    <property type="match status" value="1"/>
</dbReference>
<comment type="similarity">
    <text evidence="2">Belongs to the CRISPR-associated Cas10/Csm1 family.</text>
</comment>
<keyword evidence="6" id="KW-0547">Nucleotide-binding</keyword>
<evidence type="ECO:0000256" key="6">
    <source>
        <dbReference type="ARBA" id="ARBA00022741"/>
    </source>
</evidence>
<keyword evidence="4" id="KW-0808">Transferase</keyword>
<sequence>MEIHELVALGGLLHDIGKPVQRAGLYSGDHSAQGALFLRELARSTGRAEYELLALFSEFHHYEHMKNEENMRAKIREVSPERFGLTEEDVLKALWIVYEADNLSSAEREGSGGEFYVFRPLTSVFGRDLEYPLGTLKFDGSPDLPMPVKDVRVSGEHYRNLVKAMATELLETPLKIDRVMPVLEKYLTFVSSVTLSGNTISLYDHMRMTSAIALTMLLSGCKAEDVKSGACRREKRFLLVEGDFSGIQDFIYSVRGKGTLKYLRARSAYLELMNWDVVLEILGRLGLTRANVVFNAGGHFLVIAPNTDRAVEELVSIRKVISEWLYREFEGSLYLAIEWEPISGEEFGRKGDRNLFEEARKRLRRKLNVRKLRRFGEVEGLFTAPKAERLVECPVCGKEVPERNLEPFILDQEVKVCRTCNELAKLGARLPKVKGFILDRKAWEEEGVTRGPFRNLIPYAGGPIPRGEFFLLKNTLNPPEIPESMEFVPYFVADYFRESEKGHMADFEELAEASTGARRIGVLKGDVDRLGEFFGSMDSPSKLATASRFMDYFFKGYMRAVIEGKSGYVIGTVPSLREWPKVPDIVVVYAGGDDFFIVGAWDQTFELAFRIRETFRAYTGEGLTLSAGLGYFDTKTPIYRMAEVVSGRLETAKDEGRDRIVVIERSHPEDGRHPAAYTWDEYKELWREYTSKIYAGNGRLRKPFDSKKSLLMRLLELRELYVRDPNDVRWAYLTAYLLGRHGLSGFFPKLVGIDATAVEKNEPQPIYWIDGVLKILLMAVRR</sequence>
<dbReference type="AlphaFoldDB" id="A0A2Z2MWR3"/>
<dbReference type="Pfam" id="PF01966">
    <property type="entry name" value="HD"/>
    <property type="match status" value="1"/>
</dbReference>
<feature type="domain" description="HD" evidence="14">
    <location>
        <begin position="1"/>
        <end position="106"/>
    </location>
</feature>
<gene>
    <name evidence="15" type="ORF">A3L10_01505</name>
</gene>
<dbReference type="InterPro" id="IPR000160">
    <property type="entry name" value="GGDEF_dom"/>
</dbReference>
<dbReference type="InterPro" id="IPR006674">
    <property type="entry name" value="HD_domain"/>
</dbReference>
<dbReference type="GO" id="GO:0051607">
    <property type="term" value="P:defense response to virus"/>
    <property type="evidence" value="ECO:0007669"/>
    <property type="project" value="UniProtKB-KW"/>
</dbReference>
<dbReference type="GO" id="GO:0016740">
    <property type="term" value="F:transferase activity"/>
    <property type="evidence" value="ECO:0007669"/>
    <property type="project" value="UniProtKB-KW"/>
</dbReference>
<evidence type="ECO:0000259" key="13">
    <source>
        <dbReference type="PROSITE" id="PS50887"/>
    </source>
</evidence>
<dbReference type="Gene3D" id="1.10.3210.10">
    <property type="entry name" value="Hypothetical protein af1432"/>
    <property type="match status" value="1"/>
</dbReference>
<keyword evidence="5" id="KW-0540">Nuclease</keyword>
<evidence type="ECO:0000256" key="1">
    <source>
        <dbReference type="ARBA" id="ARBA00001968"/>
    </source>
</evidence>
<proteinExistence type="inferred from homology"/>
<dbReference type="Gene3D" id="3.30.70.270">
    <property type="match status" value="1"/>
</dbReference>
<dbReference type="InterPro" id="IPR043128">
    <property type="entry name" value="Rev_trsase/Diguanyl_cyclase"/>
</dbReference>
<keyword evidence="16" id="KW-1185">Reference proteome</keyword>
<keyword evidence="7" id="KW-0255">Endonuclease</keyword>
<dbReference type="InterPro" id="IPR013408">
    <property type="entry name" value="Cas10/Csm1"/>
</dbReference>
<evidence type="ECO:0000256" key="8">
    <source>
        <dbReference type="ARBA" id="ARBA00022801"/>
    </source>
</evidence>
<keyword evidence="11" id="KW-0051">Antiviral defense</keyword>
<dbReference type="Proteomes" id="UP000250085">
    <property type="component" value="Chromosome"/>
</dbReference>
<dbReference type="EMBL" id="CP015106">
    <property type="protein sequence ID" value="ASJ13871.1"/>
    <property type="molecule type" value="Genomic_DNA"/>
</dbReference>
<dbReference type="PANTHER" id="PTHR36528:SF1">
    <property type="entry name" value="CRISPR SYSTEM SINGLE-STRAND-SPECIFIC DEOXYRIBONUCLEASE CAS10_CSM1 (SUBTYPE III-A)"/>
    <property type="match status" value="1"/>
</dbReference>
<dbReference type="RefSeq" id="WP_088866078.1">
    <property type="nucleotide sequence ID" value="NZ_CP015106.1"/>
</dbReference>
<evidence type="ECO:0000256" key="10">
    <source>
        <dbReference type="ARBA" id="ARBA00022840"/>
    </source>
</evidence>
<evidence type="ECO:0000313" key="16">
    <source>
        <dbReference type="Proteomes" id="UP000250085"/>
    </source>
</evidence>
<dbReference type="PROSITE" id="PS50887">
    <property type="entry name" value="GGDEF"/>
    <property type="match status" value="1"/>
</dbReference>
<organism evidence="15 16">
    <name type="scientific">Thermococcus radiotolerans</name>
    <dbReference type="NCBI Taxonomy" id="187880"/>
    <lineage>
        <taxon>Archaea</taxon>
        <taxon>Methanobacteriati</taxon>
        <taxon>Methanobacteriota</taxon>
        <taxon>Thermococci</taxon>
        <taxon>Thermococcales</taxon>
        <taxon>Thermococcaceae</taxon>
        <taxon>Thermococcus</taxon>
    </lineage>
</organism>
<evidence type="ECO:0000256" key="12">
    <source>
        <dbReference type="ARBA" id="ARBA00032922"/>
    </source>
</evidence>
<keyword evidence="10" id="KW-0067">ATP-binding</keyword>
<comment type="cofactor">
    <cofactor evidence="1">
        <name>a divalent metal cation</name>
        <dbReference type="ChEBI" id="CHEBI:60240"/>
    </cofactor>
</comment>
<dbReference type="Pfam" id="PF22335">
    <property type="entry name" value="Cas10-Cmr2_palm2"/>
    <property type="match status" value="1"/>
</dbReference>
<dbReference type="Pfam" id="PF18211">
    <property type="entry name" value="Csm1_B"/>
    <property type="match status" value="1"/>
</dbReference>
<keyword evidence="9" id="KW-0269">Exonuclease</keyword>
<evidence type="ECO:0000256" key="2">
    <source>
        <dbReference type="ARBA" id="ARBA00005700"/>
    </source>
</evidence>
<evidence type="ECO:0000256" key="4">
    <source>
        <dbReference type="ARBA" id="ARBA00022679"/>
    </source>
</evidence>
<dbReference type="OrthoDB" id="57429at2157"/>
<dbReference type="InterPro" id="IPR041062">
    <property type="entry name" value="Csm1_B"/>
</dbReference>
<evidence type="ECO:0000256" key="7">
    <source>
        <dbReference type="ARBA" id="ARBA00022759"/>
    </source>
</evidence>
<evidence type="ECO:0000256" key="3">
    <source>
        <dbReference type="ARBA" id="ARBA00014333"/>
    </source>
</evidence>
<dbReference type="NCBIfam" id="TIGR02578">
    <property type="entry name" value="cas_TM1811_Csm1"/>
    <property type="match status" value="1"/>
</dbReference>
<evidence type="ECO:0000259" key="14">
    <source>
        <dbReference type="PROSITE" id="PS51831"/>
    </source>
</evidence>
<dbReference type="GO" id="GO:0005524">
    <property type="term" value="F:ATP binding"/>
    <property type="evidence" value="ECO:0007669"/>
    <property type="project" value="UniProtKB-KW"/>
</dbReference>
<dbReference type="KEGG" id="trl:A3L10_01505"/>
<feature type="domain" description="GGDEF" evidence="13">
    <location>
        <begin position="518"/>
        <end position="665"/>
    </location>
</feature>
<keyword evidence="8" id="KW-0378">Hydrolase</keyword>
<dbReference type="PANTHER" id="PTHR36528">
    <property type="entry name" value="CRISPR SYSTEM SINGLE-STRAND-SPECIFIC DEOXYRIBONUCLEASE CAS10/CSM1 (SUBTYPE III-A)"/>
    <property type="match status" value="1"/>
</dbReference>
<reference evidence="15 16" key="1">
    <citation type="submission" date="2016-04" db="EMBL/GenBank/DDBJ databases">
        <title>Complete genome sequence of Thermococcus radiotolerans type strain EJ2.</title>
        <authorList>
            <person name="Oger P.M."/>
        </authorList>
    </citation>
    <scope>NUCLEOTIDE SEQUENCE [LARGE SCALE GENOMIC DNA]</scope>
    <source>
        <strain evidence="15 16">EJ2</strain>
    </source>
</reference>
<dbReference type="PROSITE" id="PS51831">
    <property type="entry name" value="HD"/>
    <property type="match status" value="1"/>
</dbReference>
<evidence type="ECO:0000256" key="9">
    <source>
        <dbReference type="ARBA" id="ARBA00022839"/>
    </source>
</evidence>
<protein>
    <recommendedName>
        <fullName evidence="3">CRISPR system single-strand-specific deoxyribonuclease Cas10/Csm1 (subtype III-A)</fullName>
    </recommendedName>
    <alternativeName>
        <fullName evidence="12">Cyclic oligoadenylate synthase</fullName>
    </alternativeName>
</protein>
<evidence type="ECO:0000256" key="11">
    <source>
        <dbReference type="ARBA" id="ARBA00023118"/>
    </source>
</evidence>
<evidence type="ECO:0000256" key="5">
    <source>
        <dbReference type="ARBA" id="ARBA00022722"/>
    </source>
</evidence>
<dbReference type="GeneID" id="33327483"/>
<dbReference type="InterPro" id="IPR052117">
    <property type="entry name" value="Cas10/Csm1_subtype-III-A"/>
</dbReference>
<dbReference type="InterPro" id="IPR054767">
    <property type="entry name" value="Cas10-Cmr2_palm2"/>
</dbReference>
<dbReference type="SUPFAM" id="SSF109604">
    <property type="entry name" value="HD-domain/PDEase-like"/>
    <property type="match status" value="1"/>
</dbReference>
<evidence type="ECO:0000313" key="15">
    <source>
        <dbReference type="EMBL" id="ASJ13871.1"/>
    </source>
</evidence>